<dbReference type="Gene3D" id="3.40.30.10">
    <property type="entry name" value="Glutaredoxin"/>
    <property type="match status" value="1"/>
</dbReference>
<reference evidence="3 4" key="1">
    <citation type="journal article" date="2019" name="Int. J. Syst. Evol. Microbiol.">
        <title>The Global Catalogue of Microorganisms (GCM) 10K type strain sequencing project: providing services to taxonomists for standard genome sequencing and annotation.</title>
        <authorList>
            <consortium name="The Broad Institute Genomics Platform"/>
            <consortium name="The Broad Institute Genome Sequencing Center for Infectious Disease"/>
            <person name="Wu L."/>
            <person name="Ma J."/>
        </authorList>
    </citation>
    <scope>NUCLEOTIDE SEQUENCE [LARGE SCALE GENOMIC DNA]</scope>
    <source>
        <strain evidence="3 4">JCM 15421</strain>
    </source>
</reference>
<dbReference type="EMBL" id="BAAAEU010000025">
    <property type="protein sequence ID" value="GAA0722608.1"/>
    <property type="molecule type" value="Genomic_DNA"/>
</dbReference>
<dbReference type="Proteomes" id="UP001501523">
    <property type="component" value="Unassembled WGS sequence"/>
</dbReference>
<name>A0ABN1IW41_9GAMM</name>
<protein>
    <submittedName>
        <fullName evidence="3">Arsenate reductase</fullName>
    </submittedName>
</protein>
<dbReference type="PROSITE" id="PS51353">
    <property type="entry name" value="ARSC"/>
    <property type="match status" value="1"/>
</dbReference>
<evidence type="ECO:0000256" key="2">
    <source>
        <dbReference type="PROSITE-ProRule" id="PRU01282"/>
    </source>
</evidence>
<evidence type="ECO:0000313" key="3">
    <source>
        <dbReference type="EMBL" id="GAA0722608.1"/>
    </source>
</evidence>
<accession>A0ABN1IW41</accession>
<dbReference type="InterPro" id="IPR036249">
    <property type="entry name" value="Thioredoxin-like_sf"/>
</dbReference>
<dbReference type="RefSeq" id="WP_343793353.1">
    <property type="nucleotide sequence ID" value="NZ_BAAAEU010000025.1"/>
</dbReference>
<comment type="similarity">
    <text evidence="1 2">Belongs to the ArsC family.</text>
</comment>
<dbReference type="PANTHER" id="PTHR30041">
    <property type="entry name" value="ARSENATE REDUCTASE"/>
    <property type="match status" value="1"/>
</dbReference>
<dbReference type="Pfam" id="PF03960">
    <property type="entry name" value="ArsC"/>
    <property type="match status" value="1"/>
</dbReference>
<dbReference type="InterPro" id="IPR006504">
    <property type="entry name" value="Tscrpt_reg_Spx/MgsR"/>
</dbReference>
<evidence type="ECO:0000256" key="1">
    <source>
        <dbReference type="ARBA" id="ARBA00007198"/>
    </source>
</evidence>
<dbReference type="PANTHER" id="PTHR30041:SF8">
    <property type="entry name" value="PROTEIN YFFB"/>
    <property type="match status" value="1"/>
</dbReference>
<keyword evidence="4" id="KW-1185">Reference proteome</keyword>
<dbReference type="InterPro" id="IPR006660">
    <property type="entry name" value="Arsenate_reductase-like"/>
</dbReference>
<organism evidence="3 4">
    <name type="scientific">Dokdonella soli</name>
    <dbReference type="NCBI Taxonomy" id="529810"/>
    <lineage>
        <taxon>Bacteria</taxon>
        <taxon>Pseudomonadati</taxon>
        <taxon>Pseudomonadota</taxon>
        <taxon>Gammaproteobacteria</taxon>
        <taxon>Lysobacterales</taxon>
        <taxon>Rhodanobacteraceae</taxon>
        <taxon>Dokdonella</taxon>
    </lineage>
</organism>
<sequence>MTAKIYGLDKCDTCKKARNWLDRHKAAYEFIDYRAHPIPVATLKEWAPALGGWEKLVNRASTTWRSLPEARKSPGSAAEWTLLIKEYPALIRRPLVVLGDGSVHQGFTDKRFAELFK</sequence>
<dbReference type="NCBIfam" id="TIGR01617">
    <property type="entry name" value="arsC_related"/>
    <property type="match status" value="1"/>
</dbReference>
<dbReference type="SUPFAM" id="SSF52833">
    <property type="entry name" value="Thioredoxin-like"/>
    <property type="match status" value="1"/>
</dbReference>
<evidence type="ECO:0000313" key="4">
    <source>
        <dbReference type="Proteomes" id="UP001501523"/>
    </source>
</evidence>
<comment type="caution">
    <text evidence="3">The sequence shown here is derived from an EMBL/GenBank/DDBJ whole genome shotgun (WGS) entry which is preliminary data.</text>
</comment>
<gene>
    <name evidence="3" type="ORF">GCM10009105_33820</name>
</gene>
<proteinExistence type="inferred from homology"/>